<reference evidence="2" key="1">
    <citation type="submission" date="2019-07" db="EMBL/GenBank/DDBJ databases">
        <authorList>
            <person name="Dittberner H."/>
        </authorList>
    </citation>
    <scope>NUCLEOTIDE SEQUENCE [LARGE SCALE GENOMIC DNA]</scope>
</reference>
<evidence type="ECO:0000313" key="3">
    <source>
        <dbReference type="Proteomes" id="UP000489600"/>
    </source>
</evidence>
<feature type="transmembrane region" description="Helical" evidence="1">
    <location>
        <begin position="12"/>
        <end position="32"/>
    </location>
</feature>
<keyword evidence="1" id="KW-1133">Transmembrane helix</keyword>
<keyword evidence="1" id="KW-0472">Membrane</keyword>
<accession>A0A565CVI4</accession>
<organism evidence="2 3">
    <name type="scientific">Arabis nemorensis</name>
    <dbReference type="NCBI Taxonomy" id="586526"/>
    <lineage>
        <taxon>Eukaryota</taxon>
        <taxon>Viridiplantae</taxon>
        <taxon>Streptophyta</taxon>
        <taxon>Embryophyta</taxon>
        <taxon>Tracheophyta</taxon>
        <taxon>Spermatophyta</taxon>
        <taxon>Magnoliopsida</taxon>
        <taxon>eudicotyledons</taxon>
        <taxon>Gunneridae</taxon>
        <taxon>Pentapetalae</taxon>
        <taxon>rosids</taxon>
        <taxon>malvids</taxon>
        <taxon>Brassicales</taxon>
        <taxon>Brassicaceae</taxon>
        <taxon>Arabideae</taxon>
        <taxon>Arabis</taxon>
    </lineage>
</organism>
<comment type="caution">
    <text evidence="2">The sequence shown here is derived from an EMBL/GenBank/DDBJ whole genome shotgun (WGS) entry which is preliminary data.</text>
</comment>
<dbReference type="Proteomes" id="UP000489600">
    <property type="component" value="Unassembled WGS sequence"/>
</dbReference>
<dbReference type="AlphaFoldDB" id="A0A565CVI4"/>
<dbReference type="EMBL" id="CABITT030000008">
    <property type="protein sequence ID" value="VVB17695.1"/>
    <property type="molecule type" value="Genomic_DNA"/>
</dbReference>
<keyword evidence="1" id="KW-0812">Transmembrane</keyword>
<proteinExistence type="predicted"/>
<gene>
    <name evidence="2" type="ORF">ANE_LOCUS28139</name>
</gene>
<sequence>MVSEEMKESILGAIFVIGIPLAILLSVLWVAVDTYRGLLIEKDKDHKSSLEVKNCVCNCNHCPDYHEDLEKRLSKSKDQQ</sequence>
<evidence type="ECO:0000256" key="1">
    <source>
        <dbReference type="SAM" id="Phobius"/>
    </source>
</evidence>
<protein>
    <submittedName>
        <fullName evidence="2">Uncharacterized protein</fullName>
    </submittedName>
</protein>
<evidence type="ECO:0000313" key="2">
    <source>
        <dbReference type="EMBL" id="VVB17695.1"/>
    </source>
</evidence>
<keyword evidence="3" id="KW-1185">Reference proteome</keyword>
<name>A0A565CVI4_9BRAS</name>